<dbReference type="Pfam" id="PF15975">
    <property type="entry name" value="Flot"/>
    <property type="match status" value="1"/>
</dbReference>
<evidence type="ECO:0000256" key="4">
    <source>
        <dbReference type="SAM" id="MobiDB-lite"/>
    </source>
</evidence>
<feature type="transmembrane region" description="Helical" evidence="5">
    <location>
        <begin position="6"/>
        <end position="27"/>
    </location>
</feature>
<dbReference type="InterPro" id="IPR031905">
    <property type="entry name" value="Flotillin_C"/>
</dbReference>
<accession>A0A1H1PPI9</accession>
<dbReference type="CDD" id="cd03399">
    <property type="entry name" value="SPFH_flotillin"/>
    <property type="match status" value="1"/>
</dbReference>
<dbReference type="GO" id="GO:0005886">
    <property type="term" value="C:plasma membrane"/>
    <property type="evidence" value="ECO:0007669"/>
    <property type="project" value="TreeGrafter"/>
</dbReference>
<feature type="compositionally biased region" description="Low complexity" evidence="4">
    <location>
        <begin position="520"/>
        <end position="559"/>
    </location>
</feature>
<evidence type="ECO:0000256" key="1">
    <source>
        <dbReference type="ARBA" id="ARBA00004370"/>
    </source>
</evidence>
<keyword evidence="5" id="KW-0812">Transmembrane</keyword>
<dbReference type="Pfam" id="PF01145">
    <property type="entry name" value="Band_7"/>
    <property type="match status" value="1"/>
</dbReference>
<evidence type="ECO:0000259" key="7">
    <source>
        <dbReference type="Pfam" id="PF15975"/>
    </source>
</evidence>
<dbReference type="AlphaFoldDB" id="A0A1H1PPI9"/>
<evidence type="ECO:0000259" key="6">
    <source>
        <dbReference type="Pfam" id="PF01145"/>
    </source>
</evidence>
<dbReference type="PANTHER" id="PTHR13806">
    <property type="entry name" value="FLOTILLIN-RELATED"/>
    <property type="match status" value="1"/>
</dbReference>
<evidence type="ECO:0000313" key="8">
    <source>
        <dbReference type="EMBL" id="SDS13024.1"/>
    </source>
</evidence>
<sequence>MITGLVSTVIGIIAAVIVILIILIVLLRSFRVARPDEALIITGRSSGKPARVAIGTRALVLPIRERAYTLSLASRSVKVKVEGISRNGIKLFLEGVAQVKVGGDEENVRLASQRFLEQQDQIEAYTQDILAGSLRAVVGTLSVEQIIHERAALAHSVQEVALDSLNNQGLIIDTLQISSVEDDTGYLKNLGRPESAQVEKLAAIAEASARQESSEKQAVADEGVAVAEQRLAIRRAEIKEETDARQAAADAAGPLAQAKQRELIIQREEQVAIRQAELTEKQLDTQVRRPADAAKYKAEQEAASELARRRAEAEARKADGLAEAEAIGAAGRAEAEAIEAKARAYSQFNQAAIIDRLADVLPKIAHELSEPYANIDDLTVISTDGASKLSQNIAGNFNETITLVERMTGVDLRKLVDGVSSRSGSDGSNNNSRPAIGADPDRDSAADGSRTEQSDRNQEAARTEQAERAEEADRANDANRAADRRSAEEAAKQAARESARQSSERAAAEARAVEARVAEQIEQQVQQQSGGQQSGGQQQRPARPQAPQQPFDQRQQFEAPPQSERGQQQWPPPAAPGDGR</sequence>
<dbReference type="OrthoDB" id="9786220at2"/>
<dbReference type="InterPro" id="IPR027705">
    <property type="entry name" value="Flotillin_fam"/>
</dbReference>
<evidence type="ECO:0000256" key="2">
    <source>
        <dbReference type="ARBA" id="ARBA00007161"/>
    </source>
</evidence>
<evidence type="ECO:0000256" key="5">
    <source>
        <dbReference type="SAM" id="Phobius"/>
    </source>
</evidence>
<feature type="compositionally biased region" description="Pro residues" evidence="4">
    <location>
        <begin position="570"/>
        <end position="580"/>
    </location>
</feature>
<dbReference type="Gene3D" id="3.30.479.30">
    <property type="entry name" value="Band 7 domain"/>
    <property type="match status" value="1"/>
</dbReference>
<dbReference type="Proteomes" id="UP000199103">
    <property type="component" value="Chromosome I"/>
</dbReference>
<evidence type="ECO:0000256" key="3">
    <source>
        <dbReference type="ARBA" id="ARBA00023136"/>
    </source>
</evidence>
<feature type="domain" description="Band 7" evidence="6">
    <location>
        <begin position="32"/>
        <end position="209"/>
    </location>
</feature>
<dbReference type="InterPro" id="IPR036013">
    <property type="entry name" value="Band_7/SPFH_dom_sf"/>
</dbReference>
<organism evidence="8 9">
    <name type="scientific">Microlunatus soli</name>
    <dbReference type="NCBI Taxonomy" id="630515"/>
    <lineage>
        <taxon>Bacteria</taxon>
        <taxon>Bacillati</taxon>
        <taxon>Actinomycetota</taxon>
        <taxon>Actinomycetes</taxon>
        <taxon>Propionibacteriales</taxon>
        <taxon>Propionibacteriaceae</taxon>
        <taxon>Microlunatus</taxon>
    </lineage>
</organism>
<dbReference type="GO" id="GO:0072659">
    <property type="term" value="P:protein localization to plasma membrane"/>
    <property type="evidence" value="ECO:0007669"/>
    <property type="project" value="TreeGrafter"/>
</dbReference>
<feature type="compositionally biased region" description="Low complexity" evidence="4">
    <location>
        <begin position="418"/>
        <end position="433"/>
    </location>
</feature>
<feature type="compositionally biased region" description="Basic and acidic residues" evidence="4">
    <location>
        <begin position="439"/>
        <end position="519"/>
    </location>
</feature>
<keyword evidence="9" id="KW-1185">Reference proteome</keyword>
<feature type="region of interest" description="Disordered" evidence="4">
    <location>
        <begin position="418"/>
        <end position="580"/>
    </location>
</feature>
<feature type="domain" description="Flotillin C-terminal" evidence="7">
    <location>
        <begin position="311"/>
        <end position="398"/>
    </location>
</feature>
<dbReference type="RefSeq" id="WP_091520731.1">
    <property type="nucleotide sequence ID" value="NZ_LT629772.1"/>
</dbReference>
<comment type="subcellular location">
    <subcellularLocation>
        <location evidence="1">Membrane</location>
    </subcellularLocation>
</comment>
<evidence type="ECO:0000313" key="9">
    <source>
        <dbReference type="Proteomes" id="UP000199103"/>
    </source>
</evidence>
<comment type="similarity">
    <text evidence="2">Belongs to the band 7/mec-2 family. Flotillin subfamily.</text>
</comment>
<dbReference type="InterPro" id="IPR001107">
    <property type="entry name" value="Band_7"/>
</dbReference>
<dbReference type="SUPFAM" id="SSF117892">
    <property type="entry name" value="Band 7/SPFH domain"/>
    <property type="match status" value="1"/>
</dbReference>
<keyword evidence="5" id="KW-1133">Transmembrane helix</keyword>
<gene>
    <name evidence="8" type="ORF">SAMN04489812_0974</name>
</gene>
<proteinExistence type="inferred from homology"/>
<dbReference type="GO" id="GO:0002020">
    <property type="term" value="F:protease binding"/>
    <property type="evidence" value="ECO:0007669"/>
    <property type="project" value="TreeGrafter"/>
</dbReference>
<name>A0A1H1PPI9_9ACTN</name>
<reference evidence="8 9" key="1">
    <citation type="submission" date="2016-10" db="EMBL/GenBank/DDBJ databases">
        <authorList>
            <person name="de Groot N.N."/>
        </authorList>
    </citation>
    <scope>NUCLEOTIDE SEQUENCE [LARGE SCALE GENOMIC DNA]</scope>
    <source>
        <strain evidence="8 9">DSM 21800</strain>
    </source>
</reference>
<protein>
    <submittedName>
        <fullName evidence="8">Flotillin</fullName>
    </submittedName>
</protein>
<keyword evidence="3 5" id="KW-0472">Membrane</keyword>
<dbReference type="EMBL" id="LT629772">
    <property type="protein sequence ID" value="SDS13024.1"/>
    <property type="molecule type" value="Genomic_DNA"/>
</dbReference>
<dbReference type="PANTHER" id="PTHR13806:SF46">
    <property type="entry name" value="FLOTILLIN-1-RELATED"/>
    <property type="match status" value="1"/>
</dbReference>
<dbReference type="STRING" id="630515.SAMN04489812_0974"/>